<keyword evidence="2" id="KW-0378">Hydrolase</keyword>
<evidence type="ECO:0000313" key="3">
    <source>
        <dbReference type="Proteomes" id="UP000276133"/>
    </source>
</evidence>
<evidence type="ECO:0000259" key="1">
    <source>
        <dbReference type="Pfam" id="PF25007"/>
    </source>
</evidence>
<keyword evidence="3" id="KW-1185">Reference proteome</keyword>
<reference evidence="2 3" key="1">
    <citation type="journal article" date="2018" name="Sci. Rep.">
        <title>Genomic signatures of local adaptation to the degree of environmental predictability in rotifers.</title>
        <authorList>
            <person name="Franch-Gras L."/>
            <person name="Hahn C."/>
            <person name="Garcia-Roger E.M."/>
            <person name="Carmona M.J."/>
            <person name="Serra M."/>
            <person name="Gomez A."/>
        </authorList>
    </citation>
    <scope>NUCLEOTIDE SEQUENCE [LARGE SCALE GENOMIC DNA]</scope>
    <source>
        <strain evidence="2">HYR1</strain>
    </source>
</reference>
<accession>A0A3M7PL68</accession>
<dbReference type="AlphaFoldDB" id="A0A3M7PL68"/>
<dbReference type="EC" id="3.6.1.15" evidence="2"/>
<dbReference type="GO" id="GO:0017111">
    <property type="term" value="F:ribonucleoside triphosphate phosphatase activity"/>
    <property type="evidence" value="ECO:0007669"/>
    <property type="project" value="UniProtKB-EC"/>
</dbReference>
<keyword evidence="2" id="KW-0969">Cilium</keyword>
<sequence>MIHIRFFEFLWKEDLNGLFNDFIKNEPDELMIKREVDCLAKIEKQRLMVNVQTLEQLNDALRLLEELSDMENKVDKIYLPIENIYADLQRYELILTRQEIEQVSSLRDNWSQ</sequence>
<organism evidence="2 3">
    <name type="scientific">Brachionus plicatilis</name>
    <name type="common">Marine rotifer</name>
    <name type="synonym">Brachionus muelleri</name>
    <dbReference type="NCBI Taxonomy" id="10195"/>
    <lineage>
        <taxon>Eukaryota</taxon>
        <taxon>Metazoa</taxon>
        <taxon>Spiralia</taxon>
        <taxon>Gnathifera</taxon>
        <taxon>Rotifera</taxon>
        <taxon>Eurotatoria</taxon>
        <taxon>Monogononta</taxon>
        <taxon>Pseudotrocha</taxon>
        <taxon>Ploima</taxon>
        <taxon>Brachionidae</taxon>
        <taxon>Brachionus</taxon>
    </lineage>
</organism>
<dbReference type="Pfam" id="PF25007">
    <property type="entry name" value="DYH2-5-8_CC"/>
    <property type="match status" value="1"/>
</dbReference>
<dbReference type="Proteomes" id="UP000276133">
    <property type="component" value="Unassembled WGS sequence"/>
</dbReference>
<protein>
    <submittedName>
        <fullName evidence="2">Dynein gamma flagellar outer arm-like</fullName>
        <ecNumber evidence="2">3.6.1.15</ecNumber>
    </submittedName>
</protein>
<evidence type="ECO:0000313" key="2">
    <source>
        <dbReference type="EMBL" id="RMZ99866.1"/>
    </source>
</evidence>
<gene>
    <name evidence="2" type="ORF">BpHYR1_048123</name>
</gene>
<dbReference type="OrthoDB" id="286107at2759"/>
<proteinExistence type="predicted"/>
<feature type="non-terminal residue" evidence="2">
    <location>
        <position position="112"/>
    </location>
</feature>
<dbReference type="InterPro" id="IPR056759">
    <property type="entry name" value="DYH2-5-8_CC"/>
</dbReference>
<dbReference type="STRING" id="10195.A0A3M7PL68"/>
<feature type="domain" description="Dynein axonemal heavy chain 2/5/8 coiled-coil" evidence="1">
    <location>
        <begin position="43"/>
        <end position="112"/>
    </location>
</feature>
<keyword evidence="2" id="KW-0966">Cell projection</keyword>
<keyword evidence="2" id="KW-0282">Flagellum</keyword>
<name>A0A3M7PL68_BRAPC</name>
<dbReference type="EMBL" id="REGN01010010">
    <property type="protein sequence ID" value="RMZ99866.1"/>
    <property type="molecule type" value="Genomic_DNA"/>
</dbReference>
<comment type="caution">
    <text evidence="2">The sequence shown here is derived from an EMBL/GenBank/DDBJ whole genome shotgun (WGS) entry which is preliminary data.</text>
</comment>